<dbReference type="PRINTS" id="PR00148">
    <property type="entry name" value="ENOLASE"/>
</dbReference>
<evidence type="ECO:0000256" key="10">
    <source>
        <dbReference type="PIRSR" id="PIRSR001400-3"/>
    </source>
</evidence>
<evidence type="ECO:0000256" key="5">
    <source>
        <dbReference type="ARBA" id="ARBA00023152"/>
    </source>
</evidence>
<feature type="binding site" evidence="9">
    <location>
        <begin position="376"/>
        <end position="379"/>
    </location>
    <ligand>
        <name>substrate</name>
    </ligand>
</feature>
<dbReference type="GO" id="GO:0006096">
    <property type="term" value="P:glycolytic process"/>
    <property type="evidence" value="ECO:0007669"/>
    <property type="project" value="UniProtKB-UniPathway"/>
</dbReference>
<evidence type="ECO:0000256" key="6">
    <source>
        <dbReference type="ARBA" id="ARBA00023239"/>
    </source>
</evidence>
<evidence type="ECO:0000256" key="3">
    <source>
        <dbReference type="ARBA" id="ARBA00012058"/>
    </source>
</evidence>
<dbReference type="RefSeq" id="XP_009265470.1">
    <property type="nucleotide sequence ID" value="XM_009267195.1"/>
</dbReference>
<feature type="domain" description="Enolase C-terminal TIM barrel" evidence="11">
    <location>
        <begin position="153"/>
        <end position="421"/>
    </location>
</feature>
<accession>I6ZKX7</accession>
<dbReference type="PIRSF" id="PIRSF001400">
    <property type="entry name" value="Enolase"/>
    <property type="match status" value="1"/>
</dbReference>
<dbReference type="UniPathway" id="UPA00109">
    <property type="reaction ID" value="UER00187"/>
</dbReference>
<dbReference type="Pfam" id="PF03952">
    <property type="entry name" value="Enolase_N"/>
    <property type="match status" value="1"/>
</dbReference>
<evidence type="ECO:0000256" key="4">
    <source>
        <dbReference type="ARBA" id="ARBA00022842"/>
    </source>
</evidence>
<dbReference type="InterPro" id="IPR020811">
    <property type="entry name" value="Enolase_N"/>
</dbReference>
<reference evidence="13 14" key="1">
    <citation type="journal article" date="2012" name="Proc. Natl. Acad. Sci. U.S.A.">
        <title>Gain and loss of multiple functionally related, horizontally transferred genes in the reduced genomes of two microsporidian parasites.</title>
        <authorList>
            <person name="Pombert J.-F."/>
            <person name="Selman M."/>
            <person name="Burki F."/>
            <person name="Bardell F.T."/>
            <person name="Farinelli L."/>
            <person name="Solter L.F."/>
            <person name="Whitman D.W."/>
            <person name="Weiss L.M."/>
            <person name="Corradi N."/>
            <person name="Keeling P.J."/>
        </authorList>
    </citation>
    <scope>NUCLEOTIDE SEQUENCE [LARGE SCALE GENOMIC DNA]</scope>
    <source>
        <strain evidence="13 14">SJ-2008</strain>
    </source>
</reference>
<dbReference type="SUPFAM" id="SSF51604">
    <property type="entry name" value="Enolase C-terminal domain-like"/>
    <property type="match status" value="1"/>
</dbReference>
<dbReference type="AlphaFoldDB" id="I6ZKX7"/>
<comment type="similarity">
    <text evidence="2">Belongs to the enolase family.</text>
</comment>
<keyword evidence="4 10" id="KW-0460">Magnesium</keyword>
<dbReference type="CDD" id="cd03313">
    <property type="entry name" value="enolase"/>
    <property type="match status" value="1"/>
</dbReference>
<dbReference type="GO" id="GO:0000287">
    <property type="term" value="F:magnesium ion binding"/>
    <property type="evidence" value="ECO:0007669"/>
    <property type="project" value="InterPro"/>
</dbReference>
<evidence type="ECO:0000313" key="14">
    <source>
        <dbReference type="Proteomes" id="UP000010094"/>
    </source>
</evidence>
<feature type="binding site" evidence="9">
    <location>
        <position position="178"/>
    </location>
    <ligand>
        <name>substrate</name>
    </ligand>
</feature>
<comment type="catalytic activity">
    <reaction evidence="7">
        <text>(2R)-2-phosphoglycerate = phosphoenolpyruvate + H2O</text>
        <dbReference type="Rhea" id="RHEA:10164"/>
        <dbReference type="ChEBI" id="CHEBI:15377"/>
        <dbReference type="ChEBI" id="CHEBI:58289"/>
        <dbReference type="ChEBI" id="CHEBI:58702"/>
        <dbReference type="EC" id="4.2.1.11"/>
    </reaction>
</comment>
<dbReference type="GO" id="GO:0000015">
    <property type="term" value="C:phosphopyruvate hydratase complex"/>
    <property type="evidence" value="ECO:0007669"/>
    <property type="project" value="InterPro"/>
</dbReference>
<dbReference type="InterPro" id="IPR020809">
    <property type="entry name" value="Enolase_CS"/>
</dbReference>
<dbReference type="InterPro" id="IPR000941">
    <property type="entry name" value="Enolase"/>
</dbReference>
<dbReference type="HOGENOM" id="CLU_031223_0_0_1"/>
<feature type="active site" description="Proton acceptor" evidence="8">
    <location>
        <position position="349"/>
    </location>
</feature>
<evidence type="ECO:0000256" key="8">
    <source>
        <dbReference type="PIRSR" id="PIRSR001400-1"/>
    </source>
</evidence>
<keyword evidence="10" id="KW-0479">Metal-binding</keyword>
<keyword evidence="14" id="KW-1185">Reference proteome</keyword>
<dbReference type="InterPro" id="IPR029017">
    <property type="entry name" value="Enolase-like_N"/>
</dbReference>
<dbReference type="Pfam" id="PF00113">
    <property type="entry name" value="Enolase_C"/>
    <property type="match status" value="1"/>
</dbReference>
<dbReference type="SUPFAM" id="SSF54826">
    <property type="entry name" value="Enolase N-terminal domain-like"/>
    <property type="match status" value="1"/>
</dbReference>
<dbReference type="SFLD" id="SFLDS00001">
    <property type="entry name" value="Enolase"/>
    <property type="match status" value="1"/>
</dbReference>
<comment type="cofactor">
    <cofactor evidence="10">
        <name>Mg(2+)</name>
        <dbReference type="ChEBI" id="CHEBI:18420"/>
    </cofactor>
    <text evidence="10">Mg(2+) is required for catalysis and for stabilizing the dimer.</text>
</comment>
<keyword evidence="5" id="KW-0324">Glycolysis</keyword>
<dbReference type="InterPro" id="IPR020810">
    <property type="entry name" value="Enolase_C"/>
</dbReference>
<dbReference type="SFLD" id="SFLDF00002">
    <property type="entry name" value="enolase"/>
    <property type="match status" value="1"/>
</dbReference>
<dbReference type="SMART" id="SM01193">
    <property type="entry name" value="Enolase_N"/>
    <property type="match status" value="1"/>
</dbReference>
<feature type="binding site" evidence="10">
    <location>
        <position position="254"/>
    </location>
    <ligand>
        <name>Mg(2+)</name>
        <dbReference type="ChEBI" id="CHEBI:18420"/>
    </ligand>
</feature>
<evidence type="ECO:0000259" key="11">
    <source>
        <dbReference type="SMART" id="SM01192"/>
    </source>
</evidence>
<dbReference type="HAMAP" id="MF_00318">
    <property type="entry name" value="Enolase"/>
    <property type="match status" value="1"/>
</dbReference>
<comment type="pathway">
    <text evidence="1">Carbohydrate degradation; glycolysis; pyruvate from D-glyceraldehyde 3-phosphate: step 4/5.</text>
</comment>
<feature type="binding site" evidence="9">
    <location>
        <position position="297"/>
    </location>
    <ligand>
        <name>substrate</name>
    </ligand>
</feature>
<evidence type="ECO:0000256" key="7">
    <source>
        <dbReference type="ARBA" id="ARBA00048333"/>
    </source>
</evidence>
<feature type="binding site" evidence="9">
    <location>
        <position position="400"/>
    </location>
    <ligand>
        <name>substrate</name>
    </ligand>
</feature>
<evidence type="ECO:0000256" key="9">
    <source>
        <dbReference type="PIRSR" id="PIRSR001400-2"/>
    </source>
</evidence>
<dbReference type="EMBL" id="CP003529">
    <property type="protein sequence ID" value="AFN83973.1"/>
    <property type="molecule type" value="Genomic_DNA"/>
</dbReference>
<evidence type="ECO:0000313" key="13">
    <source>
        <dbReference type="EMBL" id="AFN83973.1"/>
    </source>
</evidence>
<feature type="active site" description="Proton donor" evidence="8">
    <location>
        <position position="220"/>
    </location>
</feature>
<dbReference type="GO" id="GO:0004634">
    <property type="term" value="F:phosphopyruvate hydratase activity"/>
    <property type="evidence" value="ECO:0007669"/>
    <property type="project" value="UniProtKB-EC"/>
</dbReference>
<feature type="binding site" evidence="9">
    <location>
        <position position="169"/>
    </location>
    <ligand>
        <name>substrate</name>
    </ligand>
</feature>
<organism evidence="13 14">
    <name type="scientific">Encephalitozoon romaleae (strain SJ-2008)</name>
    <name type="common">Microsporidian parasite</name>
    <dbReference type="NCBI Taxonomy" id="1178016"/>
    <lineage>
        <taxon>Eukaryota</taxon>
        <taxon>Fungi</taxon>
        <taxon>Fungi incertae sedis</taxon>
        <taxon>Microsporidia</taxon>
        <taxon>Unikaryonidae</taxon>
        <taxon>Encephalitozoon</taxon>
    </lineage>
</organism>
<proteinExistence type="inferred from homology"/>
<dbReference type="OrthoDB" id="1739814at2759"/>
<feature type="domain" description="Enolase N-terminal" evidence="12">
    <location>
        <begin position="17"/>
        <end position="146"/>
    </location>
</feature>
<dbReference type="GeneID" id="20564588"/>
<name>I6ZKX7_ENCRO</name>
<dbReference type="PROSITE" id="PS00164">
    <property type="entry name" value="ENOLASE"/>
    <property type="match status" value="1"/>
</dbReference>
<evidence type="ECO:0000259" key="12">
    <source>
        <dbReference type="SMART" id="SM01193"/>
    </source>
</evidence>
<dbReference type="EC" id="4.2.1.11" evidence="3"/>
<dbReference type="SFLD" id="SFLDG00178">
    <property type="entry name" value="enolase"/>
    <property type="match status" value="1"/>
</dbReference>
<dbReference type="VEuPathDB" id="MicrosporidiaDB:EROM_101580"/>
<dbReference type="Gene3D" id="3.30.390.10">
    <property type="entry name" value="Enolase-like, N-terminal domain"/>
    <property type="match status" value="1"/>
</dbReference>
<dbReference type="Proteomes" id="UP000010094">
    <property type="component" value="Chromosome X"/>
</dbReference>
<gene>
    <name evidence="13" type="ordered locus">EROM_101580</name>
</gene>
<dbReference type="PANTHER" id="PTHR11902:SF1">
    <property type="entry name" value="ENOLASE"/>
    <property type="match status" value="1"/>
</dbReference>
<evidence type="ECO:0000256" key="1">
    <source>
        <dbReference type="ARBA" id="ARBA00005031"/>
    </source>
</evidence>
<feature type="binding site" evidence="9">
    <location>
        <position position="324"/>
    </location>
    <ligand>
        <name>substrate</name>
    </ligand>
</feature>
<protein>
    <recommendedName>
        <fullName evidence="3">phosphopyruvate hydratase</fullName>
        <ecNumber evidence="3">4.2.1.11</ecNumber>
    </recommendedName>
</protein>
<evidence type="ECO:0000256" key="2">
    <source>
        <dbReference type="ARBA" id="ARBA00009604"/>
    </source>
</evidence>
<feature type="binding site" evidence="10">
    <location>
        <position position="297"/>
    </location>
    <ligand>
        <name>Mg(2+)</name>
        <dbReference type="ChEBI" id="CHEBI:18420"/>
    </ligand>
</feature>
<feature type="binding site" evidence="10">
    <location>
        <position position="324"/>
    </location>
    <ligand>
        <name>Mg(2+)</name>
        <dbReference type="ChEBI" id="CHEBI:18420"/>
    </ligand>
</feature>
<sequence>MATKSQTKQRMKIKDALLSIKSRMILTSRGYPTVEVDLITGKGVYRSSCPSGASRGSKEAVVISDGGNLYNGRGVRAVINNINDISRSLLELEYNAADQQNIDNFLLDLDGTNNKSKIGGNGIIALSTAFCKMGAGYSNKRVDEFISSIGPFKRKMPIPHFNVLNGGVHSGNAMTVQEIMVVYQHNDLERNIECGCVLYESLKKTISEKYGVLHTSVGDEGGFAPPIEKLEDGLDLILEASRRCNRTDMKIAIDFAANEFTRDDGKYELDGEVYTTRDLGEKYMEVIRKYPQIYSLEDPFSEKDYDGWRWINAKVGDKINIVGDDLTATNPQLVENAGLRKMCNTLLVKPNQIGTISETIKAIKIARKYGMKIMVSHRSGETEDHFISDLSVGVGAEYMKSGAPCRGERVSKYNQLLRLNEY</sequence>
<dbReference type="PANTHER" id="PTHR11902">
    <property type="entry name" value="ENOLASE"/>
    <property type="match status" value="1"/>
</dbReference>
<dbReference type="InterPro" id="IPR036849">
    <property type="entry name" value="Enolase-like_C_sf"/>
</dbReference>
<dbReference type="Gene3D" id="3.20.20.120">
    <property type="entry name" value="Enolase-like C-terminal domain"/>
    <property type="match status" value="1"/>
</dbReference>
<dbReference type="KEGG" id="ero:EROM_101580"/>
<keyword evidence="6" id="KW-0456">Lyase</keyword>
<dbReference type="SMART" id="SM01192">
    <property type="entry name" value="Enolase_C"/>
    <property type="match status" value="1"/>
</dbReference>